<dbReference type="InterPro" id="IPR001356">
    <property type="entry name" value="HD"/>
</dbReference>
<reference evidence="10" key="1">
    <citation type="submission" date="2023-08" db="EMBL/GenBank/DDBJ databases">
        <authorList>
            <person name="Alioto T."/>
            <person name="Alioto T."/>
            <person name="Gomez Garrido J."/>
        </authorList>
    </citation>
    <scope>NUCLEOTIDE SEQUENCE</scope>
</reference>
<dbReference type="InterPro" id="IPR017970">
    <property type="entry name" value="Homeobox_CS"/>
</dbReference>
<feature type="compositionally biased region" description="Polar residues" evidence="8">
    <location>
        <begin position="38"/>
        <end position="75"/>
    </location>
</feature>
<organism evidence="10 11">
    <name type="scientific">Octopus vulgaris</name>
    <name type="common">Common octopus</name>
    <dbReference type="NCBI Taxonomy" id="6645"/>
    <lineage>
        <taxon>Eukaryota</taxon>
        <taxon>Metazoa</taxon>
        <taxon>Spiralia</taxon>
        <taxon>Lophotrochozoa</taxon>
        <taxon>Mollusca</taxon>
        <taxon>Cephalopoda</taxon>
        <taxon>Coleoidea</taxon>
        <taxon>Octopodiformes</taxon>
        <taxon>Octopoda</taxon>
        <taxon>Incirrata</taxon>
        <taxon>Octopodidae</taxon>
        <taxon>Octopus</taxon>
    </lineage>
</organism>
<evidence type="ECO:0000256" key="1">
    <source>
        <dbReference type="ARBA" id="ARBA00004123"/>
    </source>
</evidence>
<dbReference type="PROSITE" id="PS00027">
    <property type="entry name" value="HOMEOBOX_1"/>
    <property type="match status" value="1"/>
</dbReference>
<dbReference type="PROSITE" id="PS50071">
    <property type="entry name" value="HOMEOBOX_2"/>
    <property type="match status" value="1"/>
</dbReference>
<keyword evidence="11" id="KW-1185">Reference proteome</keyword>
<dbReference type="CDD" id="cd00086">
    <property type="entry name" value="homeodomain"/>
    <property type="match status" value="1"/>
</dbReference>
<dbReference type="GO" id="GO:0000981">
    <property type="term" value="F:DNA-binding transcription factor activity, RNA polymerase II-specific"/>
    <property type="evidence" value="ECO:0007669"/>
    <property type="project" value="InterPro"/>
</dbReference>
<accession>A0AA36F585</accession>
<dbReference type="PANTHER" id="PTHR24329">
    <property type="entry name" value="HOMEOBOX PROTEIN ARISTALESS"/>
    <property type="match status" value="1"/>
</dbReference>
<sequence length="405" mass="44468">MDDNTGTEDVSNSYTIIATGSPCNSNCFSNGSNKTNFGKSMMSINRGKSNSDINRKNTSFNENFTESYSTTNNTDVILGPSTKGEPISSSSSSSSSSLSSSSSSSSPSSLSSSPVPAASTSTSITTITTAASVMSAATRPSNFDAPCTKQPFLKFSISSILNLQEDTNCEAHNSTDAIRYKADDSERNFRKAAADSSCENRNRQGPSLGYGETHLSSVEKVKRNRTTFSSRQLQELERAFRKTHYPDIFMRERLAMRIKLPESRIQVWFQNRRAKWRKREKHLPCNLLGCPTSAYSAQTATQHHYGLLRGTNFYNNMLSSMHTSIGLYNLAGFGISHRGLPLQNYDILSSTSSNSSNSNYNDESNQMTVSLNGKHNSELKSPDHASLLTVLHRRAPYFGGTTDIN</sequence>
<evidence type="ECO:0000313" key="11">
    <source>
        <dbReference type="Proteomes" id="UP001162480"/>
    </source>
</evidence>
<dbReference type="EMBL" id="OX597818">
    <property type="protein sequence ID" value="CAI9722843.1"/>
    <property type="molecule type" value="Genomic_DNA"/>
</dbReference>
<keyword evidence="2" id="KW-0217">Developmental protein</keyword>
<dbReference type="GO" id="GO:0000977">
    <property type="term" value="F:RNA polymerase II transcription regulatory region sequence-specific DNA binding"/>
    <property type="evidence" value="ECO:0007669"/>
    <property type="project" value="TreeGrafter"/>
</dbReference>
<feature type="compositionally biased region" description="Basic and acidic residues" evidence="8">
    <location>
        <begin position="192"/>
        <end position="202"/>
    </location>
</feature>
<dbReference type="InterPro" id="IPR050649">
    <property type="entry name" value="Paired_Homeobox_TFs"/>
</dbReference>
<dbReference type="AlphaFoldDB" id="A0AA36F585"/>
<dbReference type="InterPro" id="IPR009057">
    <property type="entry name" value="Homeodomain-like_sf"/>
</dbReference>
<gene>
    <name evidence="10" type="ORF">OCTVUL_1B011223</name>
</gene>
<proteinExistence type="predicted"/>
<feature type="compositionally biased region" description="Low complexity" evidence="8">
    <location>
        <begin position="88"/>
        <end position="121"/>
    </location>
</feature>
<dbReference type="Pfam" id="PF00046">
    <property type="entry name" value="Homeodomain"/>
    <property type="match status" value="1"/>
</dbReference>
<dbReference type="SMART" id="SM00389">
    <property type="entry name" value="HOX"/>
    <property type="match status" value="1"/>
</dbReference>
<protein>
    <submittedName>
        <fullName evidence="10">Mesoderm homeobox 2-like</fullName>
    </submittedName>
</protein>
<keyword evidence="3 6" id="KW-0238">DNA-binding</keyword>
<evidence type="ECO:0000313" key="10">
    <source>
        <dbReference type="EMBL" id="CAI9722843.1"/>
    </source>
</evidence>
<evidence type="ECO:0000256" key="4">
    <source>
        <dbReference type="ARBA" id="ARBA00023155"/>
    </source>
</evidence>
<feature type="region of interest" description="Disordered" evidence="8">
    <location>
        <begin position="192"/>
        <end position="212"/>
    </location>
</feature>
<evidence type="ECO:0000256" key="6">
    <source>
        <dbReference type="PROSITE-ProRule" id="PRU00108"/>
    </source>
</evidence>
<dbReference type="PANTHER" id="PTHR24329:SF543">
    <property type="entry name" value="FI01017P-RELATED"/>
    <property type="match status" value="1"/>
</dbReference>
<evidence type="ECO:0000256" key="8">
    <source>
        <dbReference type="SAM" id="MobiDB-lite"/>
    </source>
</evidence>
<comment type="subcellular location">
    <subcellularLocation>
        <location evidence="1 6 7">Nucleus</location>
    </subcellularLocation>
</comment>
<keyword evidence="5 6" id="KW-0539">Nucleus</keyword>
<feature type="domain" description="Homeobox" evidence="9">
    <location>
        <begin position="219"/>
        <end position="279"/>
    </location>
</feature>
<evidence type="ECO:0000259" key="9">
    <source>
        <dbReference type="PROSITE" id="PS50071"/>
    </source>
</evidence>
<dbReference type="Proteomes" id="UP001162480">
    <property type="component" value="Chromosome 5"/>
</dbReference>
<name>A0AA36F585_OCTVU</name>
<keyword evidence="4 6" id="KW-0371">Homeobox</keyword>
<dbReference type="GO" id="GO:0005634">
    <property type="term" value="C:nucleus"/>
    <property type="evidence" value="ECO:0007669"/>
    <property type="project" value="UniProtKB-SubCell"/>
</dbReference>
<dbReference type="FunFam" id="1.10.10.60:FF:000057">
    <property type="entry name" value="Short stature homeobox 2"/>
    <property type="match status" value="1"/>
</dbReference>
<evidence type="ECO:0000256" key="5">
    <source>
        <dbReference type="ARBA" id="ARBA00023242"/>
    </source>
</evidence>
<evidence type="ECO:0000256" key="2">
    <source>
        <dbReference type="ARBA" id="ARBA00022473"/>
    </source>
</evidence>
<dbReference type="Gene3D" id="1.10.10.60">
    <property type="entry name" value="Homeodomain-like"/>
    <property type="match status" value="1"/>
</dbReference>
<feature type="region of interest" description="Disordered" evidence="8">
    <location>
        <begin position="38"/>
        <end position="121"/>
    </location>
</feature>
<feature type="DNA-binding region" description="Homeobox" evidence="6">
    <location>
        <begin position="221"/>
        <end position="280"/>
    </location>
</feature>
<evidence type="ECO:0000256" key="3">
    <source>
        <dbReference type="ARBA" id="ARBA00023125"/>
    </source>
</evidence>
<dbReference type="SUPFAM" id="SSF46689">
    <property type="entry name" value="Homeodomain-like"/>
    <property type="match status" value="1"/>
</dbReference>
<evidence type="ECO:0000256" key="7">
    <source>
        <dbReference type="RuleBase" id="RU000682"/>
    </source>
</evidence>